<dbReference type="PANTHER" id="PTHR43591">
    <property type="entry name" value="METHYLTRANSFERASE"/>
    <property type="match status" value="1"/>
</dbReference>
<dbReference type="CDD" id="cd02440">
    <property type="entry name" value="AdoMet_MTases"/>
    <property type="match status" value="1"/>
</dbReference>
<dbReference type="Pfam" id="PF08241">
    <property type="entry name" value="Methyltransf_11"/>
    <property type="match status" value="1"/>
</dbReference>
<dbReference type="GO" id="GO:0008757">
    <property type="term" value="F:S-adenosylmethionine-dependent methyltransferase activity"/>
    <property type="evidence" value="ECO:0007669"/>
    <property type="project" value="InterPro"/>
</dbReference>
<gene>
    <name evidence="2" type="ORF">GCM10012280_45450</name>
</gene>
<keyword evidence="3" id="KW-1185">Reference proteome</keyword>
<evidence type="ECO:0000313" key="2">
    <source>
        <dbReference type="EMBL" id="GGO93282.1"/>
    </source>
</evidence>
<proteinExistence type="predicted"/>
<organism evidence="2 3">
    <name type="scientific">Wenjunlia tyrosinilytica</name>
    <dbReference type="NCBI Taxonomy" id="1544741"/>
    <lineage>
        <taxon>Bacteria</taxon>
        <taxon>Bacillati</taxon>
        <taxon>Actinomycetota</taxon>
        <taxon>Actinomycetes</taxon>
        <taxon>Kitasatosporales</taxon>
        <taxon>Streptomycetaceae</taxon>
        <taxon>Wenjunlia</taxon>
    </lineage>
</organism>
<dbReference type="PANTHER" id="PTHR43591:SF24">
    <property type="entry name" value="2-METHOXY-6-POLYPRENYL-1,4-BENZOQUINOL METHYLASE, MITOCHONDRIAL"/>
    <property type="match status" value="1"/>
</dbReference>
<reference evidence="2" key="2">
    <citation type="submission" date="2020-09" db="EMBL/GenBank/DDBJ databases">
        <authorList>
            <person name="Sun Q."/>
            <person name="Zhou Y."/>
        </authorList>
    </citation>
    <scope>NUCLEOTIDE SEQUENCE</scope>
    <source>
        <strain evidence="2">CGMCC 4.7201</strain>
    </source>
</reference>
<dbReference type="RefSeq" id="WP_189133618.1">
    <property type="nucleotide sequence ID" value="NZ_BMMS01000020.1"/>
</dbReference>
<dbReference type="Proteomes" id="UP000641932">
    <property type="component" value="Unassembled WGS sequence"/>
</dbReference>
<feature type="domain" description="Methyltransferase type 11" evidence="1">
    <location>
        <begin position="49"/>
        <end position="142"/>
    </location>
</feature>
<evidence type="ECO:0000313" key="3">
    <source>
        <dbReference type="Proteomes" id="UP000641932"/>
    </source>
</evidence>
<comment type="caution">
    <text evidence="2">The sequence shown here is derived from an EMBL/GenBank/DDBJ whole genome shotgun (WGS) entry which is preliminary data.</text>
</comment>
<accession>A0A918DYT9</accession>
<protein>
    <recommendedName>
        <fullName evidence="1">Methyltransferase type 11 domain-containing protein</fullName>
    </recommendedName>
</protein>
<reference evidence="2" key="1">
    <citation type="journal article" date="2014" name="Int. J. Syst. Evol. Microbiol.">
        <title>Complete genome sequence of Corynebacterium casei LMG S-19264T (=DSM 44701T), isolated from a smear-ripened cheese.</title>
        <authorList>
            <consortium name="US DOE Joint Genome Institute (JGI-PGF)"/>
            <person name="Walter F."/>
            <person name="Albersmeier A."/>
            <person name="Kalinowski J."/>
            <person name="Ruckert C."/>
        </authorList>
    </citation>
    <scope>NUCLEOTIDE SEQUENCE</scope>
    <source>
        <strain evidence="2">CGMCC 4.7201</strain>
    </source>
</reference>
<evidence type="ECO:0000259" key="1">
    <source>
        <dbReference type="Pfam" id="PF08241"/>
    </source>
</evidence>
<dbReference type="EMBL" id="BMMS01000020">
    <property type="protein sequence ID" value="GGO93282.1"/>
    <property type="molecule type" value="Genomic_DNA"/>
</dbReference>
<sequence>MTAESNRSADTGRQQTWASGDYARIGNLWILVSESLCESVGIVPGRRVLDVASGSGNAALAAARRMAVVTGLDFVPELVQQAKVRAAADRLEVTFEVGDAERLPYADASFDTVLSVFGVMFVPDQQRAAHELARVLRPGGRIGLANWTPDGFMGQVFGLVREYAPSAPATPSPTEWGTEPHIHRLLGRHVTSIDTAERHWTFRFASTNAFVEYFRNNFGPVNRAFSLLDMGGQRALTADFTEVINNANESGADTVVVRSRYLEVVAIR</sequence>
<name>A0A918DYT9_9ACTN</name>
<dbReference type="InterPro" id="IPR029063">
    <property type="entry name" value="SAM-dependent_MTases_sf"/>
</dbReference>
<dbReference type="Gene3D" id="3.40.50.150">
    <property type="entry name" value="Vaccinia Virus protein VP39"/>
    <property type="match status" value="1"/>
</dbReference>
<dbReference type="InterPro" id="IPR013216">
    <property type="entry name" value="Methyltransf_11"/>
</dbReference>
<dbReference type="SUPFAM" id="SSF53335">
    <property type="entry name" value="S-adenosyl-L-methionine-dependent methyltransferases"/>
    <property type="match status" value="1"/>
</dbReference>
<dbReference type="AlphaFoldDB" id="A0A918DYT9"/>